<dbReference type="PANTHER" id="PTHR42837:SF2">
    <property type="entry name" value="MEMBRANE METALLOPROTEASE ARASP2, CHLOROPLASTIC-RELATED"/>
    <property type="match status" value="1"/>
</dbReference>
<dbReference type="GO" id="GO:0004222">
    <property type="term" value="F:metalloendopeptidase activity"/>
    <property type="evidence" value="ECO:0007669"/>
    <property type="project" value="InterPro"/>
</dbReference>
<name>A0A2P5T263_9GAMM</name>
<comment type="caution">
    <text evidence="13">The sequence shown here is derived from an EMBL/GenBank/DDBJ whole genome shotgun (WGS) entry which is preliminary data.</text>
</comment>
<dbReference type="RefSeq" id="WP_136132516.1">
    <property type="nucleotide sequence ID" value="NZ_PDKR01000002.1"/>
</dbReference>
<evidence type="ECO:0000256" key="9">
    <source>
        <dbReference type="ARBA" id="ARBA00023049"/>
    </source>
</evidence>
<evidence type="ECO:0000256" key="3">
    <source>
        <dbReference type="ARBA" id="ARBA00007931"/>
    </source>
</evidence>
<proteinExistence type="inferred from homology"/>
<accession>A0A2P5T263</accession>
<keyword evidence="10 11" id="KW-0472">Membrane</keyword>
<dbReference type="AlphaFoldDB" id="A0A2P5T263"/>
<reference evidence="13 14" key="1">
    <citation type="journal article" date="2018" name="Genome Biol. Evol.">
        <title>Cladogenesis and Genomic Streamlining in Extracellular Endosymbionts of Tropical Stink Bugs.</title>
        <authorList>
            <person name="Otero-Bravo A."/>
            <person name="Goffredi S."/>
            <person name="Sabree Z.L."/>
        </authorList>
    </citation>
    <scope>NUCLEOTIDE SEQUENCE [LARGE SCALE GENOMIC DNA]</scope>
    <source>
        <strain evidence="13 14">SoEO</strain>
    </source>
</reference>
<feature type="transmembrane region" description="Helical" evidence="11">
    <location>
        <begin position="428"/>
        <end position="446"/>
    </location>
</feature>
<evidence type="ECO:0000256" key="4">
    <source>
        <dbReference type="ARBA" id="ARBA00022670"/>
    </source>
</evidence>
<dbReference type="Gene3D" id="2.30.42.10">
    <property type="match status" value="1"/>
</dbReference>
<keyword evidence="11" id="KW-0479">Metal-binding</keyword>
<dbReference type="InterPro" id="IPR008915">
    <property type="entry name" value="Peptidase_M50"/>
</dbReference>
<evidence type="ECO:0000313" key="13">
    <source>
        <dbReference type="EMBL" id="PPI88679.1"/>
    </source>
</evidence>
<evidence type="ECO:0000256" key="5">
    <source>
        <dbReference type="ARBA" id="ARBA00022692"/>
    </source>
</evidence>
<dbReference type="EMBL" id="PDKR01000002">
    <property type="protein sequence ID" value="PPI88679.1"/>
    <property type="molecule type" value="Genomic_DNA"/>
</dbReference>
<protein>
    <recommendedName>
        <fullName evidence="11">Zinc metalloprotease</fullName>
        <ecNumber evidence="11">3.4.24.-</ecNumber>
    </recommendedName>
</protein>
<evidence type="ECO:0000313" key="14">
    <source>
        <dbReference type="Proteomes" id="UP000295937"/>
    </source>
</evidence>
<dbReference type="NCBIfam" id="TIGR00054">
    <property type="entry name" value="RIP metalloprotease RseP"/>
    <property type="match status" value="1"/>
</dbReference>
<sequence>MLNMVWDFIFFIITFGLLITVHEFGHFYMARFYGVKVNLFSIGLGKQIVKFNIRDTNFAISIIPIGGYIRMLDGRFDDIPVALLNQTFNNKPIWKRAFIILAGPAANAILAIFIYLLVFLKGSMVSCPVIGHIKKGSIVEKAQIESRMAIKKIDHIDTPNWNTVRMILMSKIDMHENILLTLVNIDNKITYRRKINLSELKYTTNNIKDPLQIIGIIPLDLTKKLVVTKINKEIVKNGLQLGDEITKLEGNELNLQYNEFNSKYFINNIKPYLNKNITLDINRHDKIIKLVINSNEIMRHYVKKNLSLAPLYNVIYYKFPQNNDILLSFIKAVKRTYQLMKLTFYSLLNLIKGNTHLNGLSGPISIAKGASSSAKHGIINYLLFLSLISINLSVFNLFPLPVLDGGHLLLLIVEKIRGKPLSEQVQNIFYIIGFSVLIILIIVALSNDFSNFIIGKI</sequence>
<keyword evidence="4 13" id="KW-0645">Protease</keyword>
<comment type="cofactor">
    <cofactor evidence="1 11">
        <name>Zn(2+)</name>
        <dbReference type="ChEBI" id="CHEBI:29105"/>
    </cofactor>
</comment>
<dbReference type="InterPro" id="IPR036034">
    <property type="entry name" value="PDZ_sf"/>
</dbReference>
<dbReference type="InterPro" id="IPR004387">
    <property type="entry name" value="Pept_M50_Zn"/>
</dbReference>
<dbReference type="SUPFAM" id="SSF50156">
    <property type="entry name" value="PDZ domain-like"/>
    <property type="match status" value="1"/>
</dbReference>
<keyword evidence="8 11" id="KW-1133">Transmembrane helix</keyword>
<dbReference type="PANTHER" id="PTHR42837">
    <property type="entry name" value="REGULATOR OF SIGMA-E PROTEASE RSEP"/>
    <property type="match status" value="1"/>
</dbReference>
<evidence type="ECO:0000256" key="1">
    <source>
        <dbReference type="ARBA" id="ARBA00001947"/>
    </source>
</evidence>
<feature type="transmembrane region" description="Helical" evidence="11">
    <location>
        <begin position="97"/>
        <end position="120"/>
    </location>
</feature>
<keyword evidence="5 11" id="KW-0812">Transmembrane</keyword>
<keyword evidence="7 11" id="KW-0862">Zinc</keyword>
<evidence type="ECO:0000256" key="2">
    <source>
        <dbReference type="ARBA" id="ARBA00004141"/>
    </source>
</evidence>
<evidence type="ECO:0000256" key="7">
    <source>
        <dbReference type="ARBA" id="ARBA00022833"/>
    </source>
</evidence>
<comment type="subcellular location">
    <subcellularLocation>
        <location evidence="2">Membrane</location>
        <topology evidence="2">Multi-pass membrane protein</topology>
    </subcellularLocation>
</comment>
<dbReference type="OrthoDB" id="9782003at2"/>
<evidence type="ECO:0000256" key="11">
    <source>
        <dbReference type="RuleBase" id="RU362031"/>
    </source>
</evidence>
<keyword evidence="9 11" id="KW-0482">Metalloprotease</keyword>
<dbReference type="Proteomes" id="UP000295937">
    <property type="component" value="Unassembled WGS sequence"/>
</dbReference>
<comment type="similarity">
    <text evidence="3 11">Belongs to the peptidase M50B family.</text>
</comment>
<feature type="transmembrane region" description="Helical" evidence="11">
    <location>
        <begin position="6"/>
        <end position="30"/>
    </location>
</feature>
<dbReference type="GO" id="GO:0006508">
    <property type="term" value="P:proteolysis"/>
    <property type="evidence" value="ECO:0007669"/>
    <property type="project" value="UniProtKB-KW"/>
</dbReference>
<dbReference type="EC" id="3.4.24.-" evidence="11"/>
<feature type="domain" description="Peptidase M50" evidence="12">
    <location>
        <begin position="10"/>
        <end position="440"/>
    </location>
</feature>
<keyword evidence="6 11" id="KW-0378">Hydrolase</keyword>
<dbReference type="GO" id="GO:0016020">
    <property type="term" value="C:membrane"/>
    <property type="evidence" value="ECO:0007669"/>
    <property type="project" value="UniProtKB-SubCell"/>
</dbReference>
<evidence type="ECO:0000256" key="6">
    <source>
        <dbReference type="ARBA" id="ARBA00022801"/>
    </source>
</evidence>
<evidence type="ECO:0000256" key="10">
    <source>
        <dbReference type="ARBA" id="ARBA00023136"/>
    </source>
</evidence>
<feature type="transmembrane region" description="Helical" evidence="11">
    <location>
        <begin position="378"/>
        <end position="398"/>
    </location>
</feature>
<organism evidence="13 14">
    <name type="scientific">Candidatus Pantoea edessiphila</name>
    <dbReference type="NCBI Taxonomy" id="2044610"/>
    <lineage>
        <taxon>Bacteria</taxon>
        <taxon>Pseudomonadati</taxon>
        <taxon>Pseudomonadota</taxon>
        <taxon>Gammaproteobacteria</taxon>
        <taxon>Enterobacterales</taxon>
        <taxon>Erwiniaceae</taxon>
        <taxon>Pantoea</taxon>
    </lineage>
</organism>
<evidence type="ECO:0000259" key="12">
    <source>
        <dbReference type="Pfam" id="PF02163"/>
    </source>
</evidence>
<evidence type="ECO:0000256" key="8">
    <source>
        <dbReference type="ARBA" id="ARBA00022989"/>
    </source>
</evidence>
<gene>
    <name evidence="13" type="primary">rseP</name>
    <name evidence="13" type="ORF">CRV09_02135</name>
</gene>
<dbReference type="CDD" id="cd06163">
    <property type="entry name" value="S2P-M50_PDZ_RseP-like"/>
    <property type="match status" value="1"/>
</dbReference>
<dbReference type="Pfam" id="PF02163">
    <property type="entry name" value="Peptidase_M50"/>
    <property type="match status" value="1"/>
</dbReference>
<dbReference type="GO" id="GO:0046872">
    <property type="term" value="F:metal ion binding"/>
    <property type="evidence" value="ECO:0007669"/>
    <property type="project" value="UniProtKB-KW"/>
</dbReference>